<dbReference type="EMBL" id="CAJNOQ010021142">
    <property type="protein sequence ID" value="CAF1481309.1"/>
    <property type="molecule type" value="Genomic_DNA"/>
</dbReference>
<accession>A0A815RR70</accession>
<sequence>MTSAISLNDYDRVDDLDSKLIHGNHGTLLEDLTQHGQVYTKTADQCNACGVKFSTMQKRDCAECLEKRNESLEMDIKLLKEKHRKNKMRIQQLEQKIETMENTIKLHSVAINPTIYQVKASPFGFAPPLSRIYSGSQGFINGNADKPFLQGAKPNTTAHVGLFGSLGASSQR</sequence>
<dbReference type="OrthoDB" id="9998467at2759"/>
<evidence type="ECO:0000256" key="1">
    <source>
        <dbReference type="SAM" id="Coils"/>
    </source>
</evidence>
<dbReference type="Proteomes" id="UP000681722">
    <property type="component" value="Unassembled WGS sequence"/>
</dbReference>
<reference evidence="2" key="1">
    <citation type="submission" date="2021-02" db="EMBL/GenBank/DDBJ databases">
        <authorList>
            <person name="Nowell W R."/>
        </authorList>
    </citation>
    <scope>NUCLEOTIDE SEQUENCE</scope>
</reference>
<keyword evidence="1" id="KW-0175">Coiled coil</keyword>
<dbReference type="AlphaFoldDB" id="A0A815RR70"/>
<evidence type="ECO:0000313" key="2">
    <source>
        <dbReference type="EMBL" id="CAF1481309.1"/>
    </source>
</evidence>
<gene>
    <name evidence="2" type="ORF">GPM918_LOCUS35853</name>
    <name evidence="3" type="ORF">SRO942_LOCUS36578</name>
</gene>
<evidence type="ECO:0000313" key="4">
    <source>
        <dbReference type="Proteomes" id="UP000663829"/>
    </source>
</evidence>
<organism evidence="2 4">
    <name type="scientific">Didymodactylos carnosus</name>
    <dbReference type="NCBI Taxonomy" id="1234261"/>
    <lineage>
        <taxon>Eukaryota</taxon>
        <taxon>Metazoa</taxon>
        <taxon>Spiralia</taxon>
        <taxon>Gnathifera</taxon>
        <taxon>Rotifera</taxon>
        <taxon>Eurotatoria</taxon>
        <taxon>Bdelloidea</taxon>
        <taxon>Philodinida</taxon>
        <taxon>Philodinidae</taxon>
        <taxon>Didymodactylos</taxon>
    </lineage>
</organism>
<name>A0A815RR70_9BILA</name>
<feature type="coiled-coil region" evidence="1">
    <location>
        <begin position="62"/>
        <end position="110"/>
    </location>
</feature>
<keyword evidence="4" id="KW-1185">Reference proteome</keyword>
<evidence type="ECO:0000313" key="3">
    <source>
        <dbReference type="EMBL" id="CAF4346319.1"/>
    </source>
</evidence>
<dbReference type="Proteomes" id="UP000663829">
    <property type="component" value="Unassembled WGS sequence"/>
</dbReference>
<protein>
    <submittedName>
        <fullName evidence="2">Uncharacterized protein</fullName>
    </submittedName>
</protein>
<dbReference type="EMBL" id="CAJOBC010086623">
    <property type="protein sequence ID" value="CAF4346319.1"/>
    <property type="molecule type" value="Genomic_DNA"/>
</dbReference>
<comment type="caution">
    <text evidence="2">The sequence shown here is derived from an EMBL/GenBank/DDBJ whole genome shotgun (WGS) entry which is preliminary data.</text>
</comment>
<proteinExistence type="predicted"/>